<organism evidence="1 2">
    <name type="scientific">Diversispora epigaea</name>
    <dbReference type="NCBI Taxonomy" id="1348612"/>
    <lineage>
        <taxon>Eukaryota</taxon>
        <taxon>Fungi</taxon>
        <taxon>Fungi incertae sedis</taxon>
        <taxon>Mucoromycota</taxon>
        <taxon>Glomeromycotina</taxon>
        <taxon>Glomeromycetes</taxon>
        <taxon>Diversisporales</taxon>
        <taxon>Diversisporaceae</taxon>
        <taxon>Diversispora</taxon>
    </lineage>
</organism>
<reference evidence="1 2" key="1">
    <citation type="submission" date="2018-08" db="EMBL/GenBank/DDBJ databases">
        <title>Genome and evolution of the arbuscular mycorrhizal fungus Diversispora epigaea (formerly Glomus versiforme) and its bacterial endosymbionts.</title>
        <authorList>
            <person name="Sun X."/>
            <person name="Fei Z."/>
            <person name="Harrison M."/>
        </authorList>
    </citation>
    <scope>NUCLEOTIDE SEQUENCE [LARGE SCALE GENOMIC DNA]</scope>
    <source>
        <strain evidence="1 2">IT104</strain>
    </source>
</reference>
<keyword evidence="2" id="KW-1185">Reference proteome</keyword>
<protein>
    <submittedName>
        <fullName evidence="1">Uncharacterized protein</fullName>
    </submittedName>
</protein>
<dbReference type="Proteomes" id="UP000266861">
    <property type="component" value="Unassembled WGS sequence"/>
</dbReference>
<comment type="caution">
    <text evidence="1">The sequence shown here is derived from an EMBL/GenBank/DDBJ whole genome shotgun (WGS) entry which is preliminary data.</text>
</comment>
<name>A0A397JJM5_9GLOM</name>
<sequence>MAPNKSYFHTSVYLDSIEKIDVQELRIEEREFVLKVSVPSTKCSKSPKSMTLHWPNNVNVFEGTCRALYVLGEKKHIVAGHENVNQMKYLIEYEDEDNNRSTKEISKSDLHHAILCIQERGDSTEILKCLIDYYADNTKEYNNVGWMFTVSKAIPLLYDNNLTYTPPLHINLYDQKKGNNAEVIHSLVVKPCLAPKFRNTIWFFLKNLFTRIETSCKDRKVYIVPLPNIRY</sequence>
<accession>A0A397JJM5</accession>
<dbReference type="OrthoDB" id="2432175at2759"/>
<evidence type="ECO:0000313" key="2">
    <source>
        <dbReference type="Proteomes" id="UP000266861"/>
    </source>
</evidence>
<evidence type="ECO:0000313" key="1">
    <source>
        <dbReference type="EMBL" id="RHZ85173.1"/>
    </source>
</evidence>
<proteinExistence type="predicted"/>
<dbReference type="EMBL" id="PQFF01000068">
    <property type="protein sequence ID" value="RHZ85173.1"/>
    <property type="molecule type" value="Genomic_DNA"/>
</dbReference>
<dbReference type="AlphaFoldDB" id="A0A397JJM5"/>
<gene>
    <name evidence="1" type="ORF">Glove_71g131</name>
</gene>